<sequence length="614" mass="71565">MNSIKKILKTAFTSKDNKNITPDLIKRVNEDDILRLIVDIFRDKELHFAKKDSIEYLNSTAVHFEKLSLHKIQSYFKHLSDLLRCKTDIQDKLLNYLINSVFGRENKTHTPMDLLYAFNFYLNLARDDFLKNKKIKGKHLVSLMYKNKTQKTINYDLNMQHLSSLICSSLKYFYGDNKKQTIFINEETSIDHNNPSYSGEFNIDFNEYTNHANTWCVSDFYFRRSFYFEDDFSNLIKKTQAKVEFQQTVVKSRVFLNMNLYNIPCPENKYLSFDTIHNYNFKKNKRNYANKNIYDLMKKQIQDILFLDIDSDVSLFNDLTLKEWCLGYIMALNVIKKQNTNDFLKFDKKFLAQELLDLGISDLKKSEHIINELSFSLGSKDLHDTPFIQSTSGCVYIFKPLTELLDPVNALMSKLGSIKIDSSQKGEEFEKFTRDALNSKGLKCIPYHSKILINGKKEDYEYDALFCIDDTLFVIECKNTFVSFSDMTKAYRIKKLIDNAVIQLNRLKEGVCLLKGKIEKSLGSSFSEGKIITIVLNCSPINYEKINDTYIISKASLLDILGRTKKNKFNATDFINELERESNHEETIQKIKEKAYFFALDSDSGIASSYMDIE</sequence>
<organism evidence="1 2">
    <name type="scientific">Erwinia tasmaniensis (strain DSM 17950 / CFBP 7177 / CIP 109463 / NCPPB 4357 / Et1/99)</name>
    <dbReference type="NCBI Taxonomy" id="465817"/>
    <lineage>
        <taxon>Bacteria</taxon>
        <taxon>Pseudomonadati</taxon>
        <taxon>Pseudomonadota</taxon>
        <taxon>Gammaproteobacteria</taxon>
        <taxon>Enterobacterales</taxon>
        <taxon>Erwiniaceae</taxon>
        <taxon>Erwinia</taxon>
    </lineage>
</organism>
<dbReference type="RefSeq" id="WP_012441149.1">
    <property type="nucleotide sequence ID" value="NC_010694.1"/>
</dbReference>
<dbReference type="Proteomes" id="UP000001726">
    <property type="component" value="Chromosome"/>
</dbReference>
<evidence type="ECO:0000313" key="1">
    <source>
        <dbReference type="EMBL" id="CAO96455.1"/>
    </source>
</evidence>
<evidence type="ECO:0008006" key="3">
    <source>
        <dbReference type="Google" id="ProtNLM"/>
    </source>
</evidence>
<protein>
    <recommendedName>
        <fullName evidence="3">NERD domain-containing protein</fullName>
    </recommendedName>
</protein>
<dbReference type="OrthoDB" id="8775529at2"/>
<keyword evidence="2" id="KW-1185">Reference proteome</keyword>
<dbReference type="HOGENOM" id="CLU_444640_0_0_6"/>
<dbReference type="EMBL" id="CU468135">
    <property type="protein sequence ID" value="CAO96455.1"/>
    <property type="molecule type" value="Genomic_DNA"/>
</dbReference>
<dbReference type="KEGG" id="eta:ETA_14090"/>
<dbReference type="AlphaFoldDB" id="B2VFG1"/>
<proteinExistence type="predicted"/>
<reference evidence="1 2" key="1">
    <citation type="journal article" date="2008" name="Environ. Microbiol.">
        <title>The genome of Erwinia tasmaniensis strain Et1/99, a non-pathogenic bacterium in the genus Erwinia.</title>
        <authorList>
            <person name="Kube M."/>
            <person name="Migdoll A.M."/>
            <person name="Mueller I."/>
            <person name="Kuhl H."/>
            <person name="Beck A."/>
            <person name="Reinhardt R."/>
            <person name="Geider K."/>
        </authorList>
    </citation>
    <scope>NUCLEOTIDE SEQUENCE [LARGE SCALE GENOMIC DNA]</scope>
    <source>
        <strain evidence="2">DSM 17950 / CFBP 7177 / CIP 109463 / NCPPB 4357 / Et1/99</strain>
    </source>
</reference>
<accession>B2VFG1</accession>
<gene>
    <name evidence="1" type="ordered locus">ETA_14090</name>
</gene>
<evidence type="ECO:0000313" key="2">
    <source>
        <dbReference type="Proteomes" id="UP000001726"/>
    </source>
</evidence>
<dbReference type="eggNOG" id="ENOG502ZCMQ">
    <property type="taxonomic scope" value="Bacteria"/>
</dbReference>
<name>B2VFG1_ERWT9</name>